<proteinExistence type="predicted"/>
<organism evidence="1 2">
    <name type="scientific">Allorhodopirellula heiligendammensis</name>
    <dbReference type="NCBI Taxonomy" id="2714739"/>
    <lineage>
        <taxon>Bacteria</taxon>
        <taxon>Pseudomonadati</taxon>
        <taxon>Planctomycetota</taxon>
        <taxon>Planctomycetia</taxon>
        <taxon>Pirellulales</taxon>
        <taxon>Pirellulaceae</taxon>
        <taxon>Allorhodopirellula</taxon>
    </lineage>
</organism>
<protein>
    <recommendedName>
        <fullName evidence="3">Carboxypeptidase regulatory-like domain-containing protein</fullName>
    </recommendedName>
</protein>
<dbReference type="PROSITE" id="PS51257">
    <property type="entry name" value="PROKAR_LIPOPROTEIN"/>
    <property type="match status" value="1"/>
</dbReference>
<evidence type="ECO:0008006" key="3">
    <source>
        <dbReference type="Google" id="ProtNLM"/>
    </source>
</evidence>
<dbReference type="Proteomes" id="UP000319908">
    <property type="component" value="Unassembled WGS sequence"/>
</dbReference>
<name>A0A5C6BZ99_9BACT</name>
<dbReference type="AlphaFoldDB" id="A0A5C6BZ99"/>
<keyword evidence="2" id="KW-1185">Reference proteome</keyword>
<reference evidence="1 2" key="1">
    <citation type="journal article" date="2020" name="Antonie Van Leeuwenhoek">
        <title>Rhodopirellula heiligendammensis sp. nov., Rhodopirellula pilleata sp. nov., and Rhodopirellula solitaria sp. nov. isolated from natural or artificial marine surfaces in Northern Germany and California, USA, and emended description of the genus Rhodopirellula.</title>
        <authorList>
            <person name="Kallscheuer N."/>
            <person name="Wiegand S."/>
            <person name="Jogler M."/>
            <person name="Boedeker C."/>
            <person name="Peeters S.H."/>
            <person name="Rast P."/>
            <person name="Heuer A."/>
            <person name="Jetten M.S.M."/>
            <person name="Rohde M."/>
            <person name="Jogler C."/>
        </authorList>
    </citation>
    <scope>NUCLEOTIDE SEQUENCE [LARGE SCALE GENOMIC DNA]</scope>
    <source>
        <strain evidence="1 2">Poly21</strain>
    </source>
</reference>
<dbReference type="EMBL" id="SJPU01000002">
    <property type="protein sequence ID" value="TWU16254.1"/>
    <property type="molecule type" value="Genomic_DNA"/>
</dbReference>
<dbReference type="OrthoDB" id="285633at2"/>
<sequence>MKFRKTSGAVLTCLCLTISGCGGEDLPDGLPDLQPVIVKVIQGGAPLEGASVQLIPQDSSNTWASGGSTDATGVAKIMTHGKYEGAPAGTYKVTVDKFTTDGPAVAADDPDGAPAATSYRHVDPLFSSAESTTAELTVAEGSPTEETIDVGATVKKALPKL</sequence>
<evidence type="ECO:0000313" key="1">
    <source>
        <dbReference type="EMBL" id="TWU16254.1"/>
    </source>
</evidence>
<gene>
    <name evidence="1" type="ORF">Poly21_34590</name>
</gene>
<dbReference type="RefSeq" id="WP_146407945.1">
    <property type="nucleotide sequence ID" value="NZ_SJPU01000002.1"/>
</dbReference>
<evidence type="ECO:0000313" key="2">
    <source>
        <dbReference type="Proteomes" id="UP000319908"/>
    </source>
</evidence>
<comment type="caution">
    <text evidence="1">The sequence shown here is derived from an EMBL/GenBank/DDBJ whole genome shotgun (WGS) entry which is preliminary data.</text>
</comment>
<accession>A0A5C6BZ99</accession>